<dbReference type="EMBL" id="KM507819">
    <property type="protein sequence ID" value="AIT14306.1"/>
    <property type="molecule type" value="Genomic_DNA"/>
</dbReference>
<dbReference type="Proteomes" id="UP000029889">
    <property type="component" value="Segment"/>
</dbReference>
<gene>
    <name evidence="1" type="primary">416</name>
    <name evidence="1" type="ORF">PBI_121Q_416</name>
</gene>
<evidence type="ECO:0000313" key="2">
    <source>
        <dbReference type="Proteomes" id="UP000029889"/>
    </source>
</evidence>
<dbReference type="OrthoDB" id="18027at10239"/>
<dbReference type="GeneID" id="22111456"/>
<reference evidence="1 2" key="1">
    <citation type="submission" date="2014-09" db="EMBL/GenBank/DDBJ databases">
        <authorList>
            <person name="Lapin J.S."/>
            <person name="Pope W.H."/>
            <person name="Hua J."/>
            <person name="Ford M.E."/>
            <person name="Conway J.F."/>
            <person name="Hatfull G.F."/>
            <person name="Hendrix R.W."/>
        </authorList>
    </citation>
    <scope>NUCLEOTIDE SEQUENCE [LARGE SCALE GENOMIC DNA]</scope>
</reference>
<protein>
    <submittedName>
        <fullName evidence="1">Uncharacterized protein</fullName>
    </submittedName>
</protein>
<accession>A0A097EY03</accession>
<name>A0A097EY03_9CAUD</name>
<dbReference type="RefSeq" id="YP_009102003.1">
    <property type="nucleotide sequence ID" value="NC_025447.1"/>
</dbReference>
<sequence>MIILLMLMQSTSRIFIDVSIGIMMAFIRKEKTVTYKTLNFDDCINQSQDEDIFTGYVVIKEKGCISYIKELQNGIEVTSVKLLPTQKPTISKAQYGNYFEERYSNNSISVKAHIIKGELEGEYRKYNPQGKCVWVKYFNSGYDVTSEIIEFLGLKCTPETIHDYKFNTEEEFNLMMRYGSHFKFLYEYNIDSSTFDKIVHNCL</sequence>
<organism evidence="1 2">
    <name type="scientific">Escherichia phage 121Q</name>
    <dbReference type="NCBI Taxonomy" id="1555202"/>
    <lineage>
        <taxon>Viruses</taxon>
        <taxon>Duplodnaviria</taxon>
        <taxon>Heunggongvirae</taxon>
        <taxon>Uroviricota</taxon>
        <taxon>Caudoviricetes</taxon>
        <taxon>Asteriusvirus</taxon>
        <taxon>Asteriusvirus av121Q</taxon>
    </lineage>
</organism>
<keyword evidence="2" id="KW-1185">Reference proteome</keyword>
<evidence type="ECO:0000313" key="1">
    <source>
        <dbReference type="EMBL" id="AIT14306.1"/>
    </source>
</evidence>
<proteinExistence type="predicted"/>
<dbReference type="KEGG" id="vg:22111456"/>